<dbReference type="SMART" id="SM00233">
    <property type="entry name" value="PH"/>
    <property type="match status" value="1"/>
</dbReference>
<dbReference type="PANTHER" id="PTHR46280">
    <property type="entry name" value="PLECKSTRIN HOMOLOGY DOMAIN-CONTAINING FAMILY F MEMBER 2-RELATED"/>
    <property type="match status" value="1"/>
</dbReference>
<dbReference type="PROSITE" id="PS50003">
    <property type="entry name" value="PH_DOMAIN"/>
    <property type="match status" value="1"/>
</dbReference>
<sequence>MNATKDIELLLMRGYEKTDGCILSRKVDATPASFYDGTSLEDFIKDWAFRVSKKKSNSFDVTIDYSSLGVNVDITEVVKGEPRTVNTTNPVLFQTSYQNISNDTRLDEFVNDYEVNSKYCVKLDSTVQSTLGPLNEISFPNGFCGLNIVHKFSLGDPADQDFEENKKYVINKQIHTFPYHRTDVTVTSVEHEIDTDFKVDINLEGKISVKLTKKDGSTSPLEINEEISSILADFEEVSKTPKGVHLEIKGTFKCIHRGQVKLQQQQTVLQEECSGRIREVEERFGNDGKSLQKDGRILYFEGEFDKATHGKVKRWQHKHVFLFDDILVYGVPAHSGNSITKQVILSLVGATVSETKKEKDGTRNFVIKTETNELELKAKTPEVKEAWMQRIRNTRVNKQMHELACQVEEVKDVVKQNVVKLEDRGASVENLTEKGENLNKQSESFHKTTKNLKEEIRLPWYKKLWRWCLPNCCCCFQVCYKSKLCNPCCARMCSCCIDDDTRKEQYEQSMQNEMKPLKKGQRIKRGIGKGVDDIKEEDIELAFKQHAESDKV</sequence>
<dbReference type="PROSITE" id="PS50892">
    <property type="entry name" value="V_SNARE"/>
    <property type="match status" value="1"/>
</dbReference>
<evidence type="ECO:0000313" key="2">
    <source>
        <dbReference type="Proteomes" id="UP000749559"/>
    </source>
</evidence>
<dbReference type="Pfam" id="PF00169">
    <property type="entry name" value="PH"/>
    <property type="match status" value="1"/>
</dbReference>
<keyword evidence="2" id="KW-1185">Reference proteome</keyword>
<dbReference type="EMBL" id="CAIIXF020000006">
    <property type="protein sequence ID" value="CAH1786446.1"/>
    <property type="molecule type" value="Genomic_DNA"/>
</dbReference>
<dbReference type="InterPro" id="IPR051765">
    <property type="entry name" value="PH_domain-containing_F"/>
</dbReference>
<dbReference type="GO" id="GO:0007032">
    <property type="term" value="P:endosome organization"/>
    <property type="evidence" value="ECO:0007669"/>
    <property type="project" value="TreeGrafter"/>
</dbReference>
<gene>
    <name evidence="1" type="ORF">OFUS_LOCUS12344</name>
</gene>
<dbReference type="InterPro" id="IPR042855">
    <property type="entry name" value="V_SNARE_CC"/>
</dbReference>
<name>A0A8J1U081_OWEFU</name>
<dbReference type="PANTHER" id="PTHR46280:SF2">
    <property type="entry name" value="PLECKSTRIN HOMOLOGY DOMAIN-CONTAINING FAMILY F MEMBER 1"/>
    <property type="match status" value="1"/>
</dbReference>
<dbReference type="Gene3D" id="2.30.29.30">
    <property type="entry name" value="Pleckstrin-homology domain (PH domain)/Phosphotyrosine-binding domain (PTB)"/>
    <property type="match status" value="1"/>
</dbReference>
<dbReference type="GO" id="GO:0008333">
    <property type="term" value="P:endosome to lysosome transport"/>
    <property type="evidence" value="ECO:0007669"/>
    <property type="project" value="TreeGrafter"/>
</dbReference>
<evidence type="ECO:0000313" key="1">
    <source>
        <dbReference type="EMBL" id="CAH1786446.1"/>
    </source>
</evidence>
<dbReference type="GO" id="GO:0035091">
    <property type="term" value="F:phosphatidylinositol binding"/>
    <property type="evidence" value="ECO:0007669"/>
    <property type="project" value="TreeGrafter"/>
</dbReference>
<dbReference type="SUPFAM" id="SSF58038">
    <property type="entry name" value="SNARE fusion complex"/>
    <property type="match status" value="1"/>
</dbReference>
<dbReference type="InterPro" id="IPR001849">
    <property type="entry name" value="PH_domain"/>
</dbReference>
<dbReference type="Pfam" id="PF00957">
    <property type="entry name" value="Synaptobrevin"/>
    <property type="match status" value="1"/>
</dbReference>
<dbReference type="InterPro" id="IPR011993">
    <property type="entry name" value="PH-like_dom_sf"/>
</dbReference>
<organism evidence="1 2">
    <name type="scientific">Owenia fusiformis</name>
    <name type="common">Polychaete worm</name>
    <dbReference type="NCBI Taxonomy" id="6347"/>
    <lineage>
        <taxon>Eukaryota</taxon>
        <taxon>Metazoa</taxon>
        <taxon>Spiralia</taxon>
        <taxon>Lophotrochozoa</taxon>
        <taxon>Annelida</taxon>
        <taxon>Polychaeta</taxon>
        <taxon>Sedentaria</taxon>
        <taxon>Canalipalpata</taxon>
        <taxon>Sabellida</taxon>
        <taxon>Oweniida</taxon>
        <taxon>Oweniidae</taxon>
        <taxon>Owenia</taxon>
    </lineage>
</organism>
<protein>
    <submittedName>
        <fullName evidence="1">Uncharacterized protein</fullName>
    </submittedName>
</protein>
<dbReference type="GO" id="GO:0005769">
    <property type="term" value="C:early endosome"/>
    <property type="evidence" value="ECO:0007669"/>
    <property type="project" value="TreeGrafter"/>
</dbReference>
<dbReference type="SUPFAM" id="SSF50729">
    <property type="entry name" value="PH domain-like"/>
    <property type="match status" value="1"/>
</dbReference>
<dbReference type="Proteomes" id="UP000749559">
    <property type="component" value="Unassembled WGS sequence"/>
</dbReference>
<dbReference type="Gene3D" id="1.20.5.110">
    <property type="match status" value="1"/>
</dbReference>
<comment type="caution">
    <text evidence="1">The sequence shown here is derived from an EMBL/GenBank/DDBJ whole genome shotgun (WGS) entry which is preliminary data.</text>
</comment>
<accession>A0A8J1U081</accession>
<reference evidence="1" key="1">
    <citation type="submission" date="2022-03" db="EMBL/GenBank/DDBJ databases">
        <authorList>
            <person name="Martin C."/>
        </authorList>
    </citation>
    <scope>NUCLEOTIDE SEQUENCE</scope>
</reference>
<dbReference type="AlphaFoldDB" id="A0A8J1U081"/>
<dbReference type="CDD" id="cd15843">
    <property type="entry name" value="R-SNARE"/>
    <property type="match status" value="1"/>
</dbReference>
<proteinExistence type="predicted"/>